<evidence type="ECO:0000256" key="4">
    <source>
        <dbReference type="ARBA" id="ARBA00022692"/>
    </source>
</evidence>
<evidence type="ECO:0000256" key="7">
    <source>
        <dbReference type="SAM" id="Phobius"/>
    </source>
</evidence>
<dbReference type="PROSITE" id="PS50850">
    <property type="entry name" value="MFS"/>
    <property type="match status" value="1"/>
</dbReference>
<protein>
    <submittedName>
        <fullName evidence="9">MFS family permease</fullName>
    </submittedName>
</protein>
<keyword evidence="4 7" id="KW-0812">Transmembrane</keyword>
<accession>A0A7W9L7E8</accession>
<organism evidence="9 10">
    <name type="scientific">Nonomuraea jabiensis</name>
    <dbReference type="NCBI Taxonomy" id="882448"/>
    <lineage>
        <taxon>Bacteria</taxon>
        <taxon>Bacillati</taxon>
        <taxon>Actinomycetota</taxon>
        <taxon>Actinomycetes</taxon>
        <taxon>Streptosporangiales</taxon>
        <taxon>Streptosporangiaceae</taxon>
        <taxon>Nonomuraea</taxon>
    </lineage>
</organism>
<evidence type="ECO:0000256" key="2">
    <source>
        <dbReference type="ARBA" id="ARBA00022448"/>
    </source>
</evidence>
<evidence type="ECO:0000256" key="5">
    <source>
        <dbReference type="ARBA" id="ARBA00022989"/>
    </source>
</evidence>
<dbReference type="InterPro" id="IPR036259">
    <property type="entry name" value="MFS_trans_sf"/>
</dbReference>
<reference evidence="9 10" key="1">
    <citation type="submission" date="2020-08" db="EMBL/GenBank/DDBJ databases">
        <title>Sequencing the genomes of 1000 actinobacteria strains.</title>
        <authorList>
            <person name="Klenk H.-P."/>
        </authorList>
    </citation>
    <scope>NUCLEOTIDE SEQUENCE [LARGE SCALE GENOMIC DNA]</scope>
    <source>
        <strain evidence="9 10">DSM 45507</strain>
    </source>
</reference>
<keyword evidence="10" id="KW-1185">Reference proteome</keyword>
<dbReference type="Proteomes" id="UP000579153">
    <property type="component" value="Unassembled WGS sequence"/>
</dbReference>
<dbReference type="GO" id="GO:0005886">
    <property type="term" value="C:plasma membrane"/>
    <property type="evidence" value="ECO:0007669"/>
    <property type="project" value="UniProtKB-SubCell"/>
</dbReference>
<dbReference type="SUPFAM" id="SSF103473">
    <property type="entry name" value="MFS general substrate transporter"/>
    <property type="match status" value="1"/>
</dbReference>
<evidence type="ECO:0000256" key="3">
    <source>
        <dbReference type="ARBA" id="ARBA00022475"/>
    </source>
</evidence>
<dbReference type="GO" id="GO:0022857">
    <property type="term" value="F:transmembrane transporter activity"/>
    <property type="evidence" value="ECO:0007669"/>
    <property type="project" value="InterPro"/>
</dbReference>
<dbReference type="PANTHER" id="PTHR42718:SF47">
    <property type="entry name" value="METHYL VIOLOGEN RESISTANCE PROTEIN SMVA"/>
    <property type="match status" value="1"/>
</dbReference>
<feature type="transmembrane region" description="Helical" evidence="7">
    <location>
        <begin position="122"/>
        <end position="143"/>
    </location>
</feature>
<keyword evidence="3" id="KW-1003">Cell membrane</keyword>
<feature type="domain" description="Major facilitator superfamily (MFS) profile" evidence="8">
    <location>
        <begin position="1"/>
        <end position="186"/>
    </location>
</feature>
<evidence type="ECO:0000256" key="6">
    <source>
        <dbReference type="ARBA" id="ARBA00023136"/>
    </source>
</evidence>
<feature type="transmembrane region" description="Helical" evidence="7">
    <location>
        <begin position="65"/>
        <end position="84"/>
    </location>
</feature>
<dbReference type="AlphaFoldDB" id="A0A7W9L7E8"/>
<keyword evidence="2" id="KW-0813">Transport</keyword>
<evidence type="ECO:0000256" key="1">
    <source>
        <dbReference type="ARBA" id="ARBA00004651"/>
    </source>
</evidence>
<feature type="transmembrane region" description="Helical" evidence="7">
    <location>
        <begin position="37"/>
        <end position="58"/>
    </location>
</feature>
<dbReference type="RefSeq" id="WP_185067409.1">
    <property type="nucleotide sequence ID" value="NZ_JACHMB010000001.1"/>
</dbReference>
<gene>
    <name evidence="9" type="ORF">HD596_000169</name>
</gene>
<proteinExistence type="predicted"/>
<keyword evidence="6 7" id="KW-0472">Membrane</keyword>
<sequence>MTGRWQMMVALSLCVALFSANWTALYVAQQAISRDLGLTSAAGVWLVHLYPAALLGVLIPVKGRLSMLLLGLGGFGLVSAAAAFAPSGAVLVGCRAGQGLAAAIVLRAGFELAREHFRGTEWWPALVIPVALAVPALIAGPVIGGVITEFLSFRWVFLINVPLTVVALALVALFTPRTAPTAYARP</sequence>
<feature type="transmembrane region" description="Helical" evidence="7">
    <location>
        <begin position="155"/>
        <end position="175"/>
    </location>
</feature>
<evidence type="ECO:0000313" key="9">
    <source>
        <dbReference type="EMBL" id="MBB5773413.1"/>
    </source>
</evidence>
<dbReference type="Pfam" id="PF07690">
    <property type="entry name" value="MFS_1"/>
    <property type="match status" value="1"/>
</dbReference>
<dbReference type="EMBL" id="JACHMB010000001">
    <property type="protein sequence ID" value="MBB5773413.1"/>
    <property type="molecule type" value="Genomic_DNA"/>
</dbReference>
<dbReference type="InterPro" id="IPR011701">
    <property type="entry name" value="MFS"/>
</dbReference>
<name>A0A7W9L7E8_9ACTN</name>
<comment type="subcellular location">
    <subcellularLocation>
        <location evidence="1">Cell membrane</location>
        <topology evidence="1">Multi-pass membrane protein</topology>
    </subcellularLocation>
</comment>
<dbReference type="Gene3D" id="1.20.1720.10">
    <property type="entry name" value="Multidrug resistance protein D"/>
    <property type="match status" value="1"/>
</dbReference>
<dbReference type="PANTHER" id="PTHR42718">
    <property type="entry name" value="MAJOR FACILITATOR SUPERFAMILY MULTIDRUG TRANSPORTER MFSC"/>
    <property type="match status" value="1"/>
</dbReference>
<evidence type="ECO:0000313" key="10">
    <source>
        <dbReference type="Proteomes" id="UP000579153"/>
    </source>
</evidence>
<evidence type="ECO:0000259" key="8">
    <source>
        <dbReference type="PROSITE" id="PS50850"/>
    </source>
</evidence>
<dbReference type="InterPro" id="IPR020846">
    <property type="entry name" value="MFS_dom"/>
</dbReference>
<comment type="caution">
    <text evidence="9">The sequence shown here is derived from an EMBL/GenBank/DDBJ whole genome shotgun (WGS) entry which is preliminary data.</text>
</comment>
<keyword evidence="5 7" id="KW-1133">Transmembrane helix</keyword>